<name>A0ABY8XEP6_9PSEU</name>
<evidence type="ECO:0000313" key="2">
    <source>
        <dbReference type="Proteomes" id="UP001227101"/>
    </source>
</evidence>
<dbReference type="EMBL" id="CP127173">
    <property type="protein sequence ID" value="WIV54086.1"/>
    <property type="molecule type" value="Genomic_DNA"/>
</dbReference>
<organism evidence="1 2">
    <name type="scientific">Amycolatopsis nalaikhensis</name>
    <dbReference type="NCBI Taxonomy" id="715472"/>
    <lineage>
        <taxon>Bacteria</taxon>
        <taxon>Bacillati</taxon>
        <taxon>Actinomycetota</taxon>
        <taxon>Actinomycetes</taxon>
        <taxon>Pseudonocardiales</taxon>
        <taxon>Pseudonocardiaceae</taxon>
        <taxon>Amycolatopsis</taxon>
    </lineage>
</organism>
<dbReference type="RefSeq" id="WP_285450649.1">
    <property type="nucleotide sequence ID" value="NZ_CP127173.1"/>
</dbReference>
<accession>A0ABY8XEP6</accession>
<sequence>MGLEPPPSAVRARDRPLALAVSVGTRVVGTASAAARGTTAETSLAIVLRRFAAVLCAALPAGIALLMA</sequence>
<protein>
    <submittedName>
        <fullName evidence="1">Uncharacterized protein</fullName>
    </submittedName>
</protein>
<proteinExistence type="predicted"/>
<reference evidence="1 2" key="1">
    <citation type="submission" date="2023-06" db="EMBL/GenBank/DDBJ databases">
        <authorList>
            <person name="Oyuntsetseg B."/>
            <person name="Kim S.B."/>
        </authorList>
    </citation>
    <scope>NUCLEOTIDE SEQUENCE [LARGE SCALE GENOMIC DNA]</scope>
    <source>
        <strain evidence="1 2">2-2</strain>
    </source>
</reference>
<gene>
    <name evidence="1" type="ORF">QP939_35190</name>
</gene>
<keyword evidence="2" id="KW-1185">Reference proteome</keyword>
<evidence type="ECO:0000313" key="1">
    <source>
        <dbReference type="EMBL" id="WIV54086.1"/>
    </source>
</evidence>
<dbReference type="Proteomes" id="UP001227101">
    <property type="component" value="Chromosome"/>
</dbReference>